<dbReference type="EMBL" id="BARS01045052">
    <property type="protein sequence ID" value="GAG29117.1"/>
    <property type="molecule type" value="Genomic_DNA"/>
</dbReference>
<proteinExistence type="predicted"/>
<protein>
    <recommendedName>
        <fullName evidence="1">Tyrosine-protein kinase ephrin type A/B receptor-like domain-containing protein</fullName>
    </recommendedName>
</protein>
<dbReference type="InterPro" id="IPR011641">
    <property type="entry name" value="Tyr-kin_ephrin_A/B_rcpt-like"/>
</dbReference>
<gene>
    <name evidence="2" type="ORF">S01H1_67979</name>
</gene>
<evidence type="ECO:0000259" key="1">
    <source>
        <dbReference type="Pfam" id="PF07699"/>
    </source>
</evidence>
<evidence type="ECO:0000313" key="2">
    <source>
        <dbReference type="EMBL" id="GAG29117.1"/>
    </source>
</evidence>
<comment type="caution">
    <text evidence="2">The sequence shown here is derived from an EMBL/GenBank/DDBJ whole genome shotgun (WGS) entry which is preliminary data.</text>
</comment>
<feature type="domain" description="Tyrosine-protein kinase ephrin type A/B receptor-like" evidence="1">
    <location>
        <begin position="87"/>
        <end position="126"/>
    </location>
</feature>
<dbReference type="Pfam" id="PF07699">
    <property type="entry name" value="Ephrin_rec_like"/>
    <property type="match status" value="1"/>
</dbReference>
<reference evidence="2" key="1">
    <citation type="journal article" date="2014" name="Front. Microbiol.">
        <title>High frequency of phylogenetically diverse reductive dehalogenase-homologous genes in deep subseafloor sedimentary metagenomes.</title>
        <authorList>
            <person name="Kawai M."/>
            <person name="Futagami T."/>
            <person name="Toyoda A."/>
            <person name="Takaki Y."/>
            <person name="Nishi S."/>
            <person name="Hori S."/>
            <person name="Arai W."/>
            <person name="Tsubouchi T."/>
            <person name="Morono Y."/>
            <person name="Uchiyama I."/>
            <person name="Ito T."/>
            <person name="Fujiyama A."/>
            <person name="Inagaki F."/>
            <person name="Takami H."/>
        </authorList>
    </citation>
    <scope>NUCLEOTIDE SEQUENCE</scope>
    <source>
        <strain evidence="2">Expedition CK06-06</strain>
    </source>
</reference>
<feature type="non-terminal residue" evidence="2">
    <location>
        <position position="248"/>
    </location>
</feature>
<sequence>PRNMECEASGEYDQAKDATVCTAGSYSPCGDRVCEETPAGYYQPAHQAGVDYDADTTRCSENSGGATAIERDPWCTGGTCFRKCGEGTYSGTGAASCHVCPPGTTSNEAHTACQNCPVGEYTPGPGQGCVDAPPGTYTRVEGSSCARLCPPHCVCEGRDHITNTLAREWEEAIRAEAARSPCWEHAEHRCNPTLSGLLADDIATTTSQTPEFWAMYEDGYMECLRAGGSYSQCGVESGLTQKALMIGN</sequence>
<dbReference type="SUPFAM" id="SSF57184">
    <property type="entry name" value="Growth factor receptor domain"/>
    <property type="match status" value="1"/>
</dbReference>
<organism evidence="2">
    <name type="scientific">marine sediment metagenome</name>
    <dbReference type="NCBI Taxonomy" id="412755"/>
    <lineage>
        <taxon>unclassified sequences</taxon>
        <taxon>metagenomes</taxon>
        <taxon>ecological metagenomes</taxon>
    </lineage>
</organism>
<dbReference type="InterPro" id="IPR009030">
    <property type="entry name" value="Growth_fac_rcpt_cys_sf"/>
</dbReference>
<accession>X0X114</accession>
<dbReference type="SMART" id="SM01411">
    <property type="entry name" value="Ephrin_rec_like"/>
    <property type="match status" value="2"/>
</dbReference>
<feature type="non-terminal residue" evidence="2">
    <location>
        <position position="1"/>
    </location>
</feature>
<name>X0X114_9ZZZZ</name>
<dbReference type="AlphaFoldDB" id="X0X114"/>